<evidence type="ECO:0000259" key="8">
    <source>
        <dbReference type="PROSITE" id="PS50850"/>
    </source>
</evidence>
<dbReference type="Proteomes" id="UP000572007">
    <property type="component" value="Unassembled WGS sequence"/>
</dbReference>
<dbReference type="EMBL" id="JAAXOM010000001">
    <property type="protein sequence ID" value="NKX86653.1"/>
    <property type="molecule type" value="Genomic_DNA"/>
</dbReference>
<dbReference type="PROSITE" id="PS50850">
    <property type="entry name" value="MFS"/>
    <property type="match status" value="1"/>
</dbReference>
<feature type="transmembrane region" description="Helical" evidence="7">
    <location>
        <begin position="238"/>
        <end position="256"/>
    </location>
</feature>
<dbReference type="Gene3D" id="1.20.1720.10">
    <property type="entry name" value="Multidrug resistance protein D"/>
    <property type="match status" value="1"/>
</dbReference>
<comment type="caution">
    <text evidence="9">The sequence shown here is derived from an EMBL/GenBank/DDBJ whole genome shotgun (WGS) entry which is preliminary data.</text>
</comment>
<evidence type="ECO:0000313" key="9">
    <source>
        <dbReference type="EMBL" id="NKX86653.1"/>
    </source>
</evidence>
<evidence type="ECO:0000256" key="7">
    <source>
        <dbReference type="SAM" id="Phobius"/>
    </source>
</evidence>
<feature type="transmembrane region" description="Helical" evidence="7">
    <location>
        <begin position="342"/>
        <end position="360"/>
    </location>
</feature>
<dbReference type="PROSITE" id="PS00216">
    <property type="entry name" value="SUGAR_TRANSPORT_1"/>
    <property type="match status" value="1"/>
</dbReference>
<dbReference type="Pfam" id="PF07690">
    <property type="entry name" value="MFS_1"/>
    <property type="match status" value="1"/>
</dbReference>
<dbReference type="PANTHER" id="PTHR42718">
    <property type="entry name" value="MAJOR FACILITATOR SUPERFAMILY MULTIDRUG TRANSPORTER MFSC"/>
    <property type="match status" value="1"/>
</dbReference>
<feature type="transmembrane region" description="Helical" evidence="7">
    <location>
        <begin position="437"/>
        <end position="458"/>
    </location>
</feature>
<dbReference type="InterPro" id="IPR005829">
    <property type="entry name" value="Sugar_transporter_CS"/>
</dbReference>
<feature type="transmembrane region" description="Helical" evidence="7">
    <location>
        <begin position="146"/>
        <end position="167"/>
    </location>
</feature>
<proteinExistence type="predicted"/>
<accession>A0A846W1A5</accession>
<feature type="transmembrane region" description="Helical" evidence="7">
    <location>
        <begin position="207"/>
        <end position="226"/>
    </location>
</feature>
<name>A0A846W1A5_9NOCA</name>
<feature type="transmembrane region" description="Helical" evidence="7">
    <location>
        <begin position="173"/>
        <end position="195"/>
    </location>
</feature>
<dbReference type="GO" id="GO:0005886">
    <property type="term" value="C:plasma membrane"/>
    <property type="evidence" value="ECO:0007669"/>
    <property type="project" value="UniProtKB-SubCell"/>
</dbReference>
<organism evidence="9 10">
    <name type="scientific">Nocardia coubleae</name>
    <dbReference type="NCBI Taxonomy" id="356147"/>
    <lineage>
        <taxon>Bacteria</taxon>
        <taxon>Bacillati</taxon>
        <taxon>Actinomycetota</taxon>
        <taxon>Actinomycetes</taxon>
        <taxon>Mycobacteriales</taxon>
        <taxon>Nocardiaceae</taxon>
        <taxon>Nocardia</taxon>
    </lineage>
</organism>
<comment type="subcellular location">
    <subcellularLocation>
        <location evidence="1">Cell membrane</location>
        <topology evidence="1">Multi-pass membrane protein</topology>
    </subcellularLocation>
</comment>
<evidence type="ECO:0000256" key="1">
    <source>
        <dbReference type="ARBA" id="ARBA00004651"/>
    </source>
</evidence>
<feature type="transmembrane region" description="Helical" evidence="7">
    <location>
        <begin position="115"/>
        <end position="134"/>
    </location>
</feature>
<feature type="transmembrane region" description="Helical" evidence="7">
    <location>
        <begin position="277"/>
        <end position="296"/>
    </location>
</feature>
<keyword evidence="10" id="KW-1185">Reference proteome</keyword>
<dbReference type="InterPro" id="IPR036259">
    <property type="entry name" value="MFS_trans_sf"/>
</dbReference>
<feature type="transmembrane region" description="Helical" evidence="7">
    <location>
        <begin position="316"/>
        <end position="335"/>
    </location>
</feature>
<dbReference type="PANTHER" id="PTHR42718:SF46">
    <property type="entry name" value="BLR6921 PROTEIN"/>
    <property type="match status" value="1"/>
</dbReference>
<feature type="transmembrane region" description="Helical" evidence="7">
    <location>
        <begin position="12"/>
        <end position="35"/>
    </location>
</feature>
<dbReference type="AlphaFoldDB" id="A0A846W1A5"/>
<sequence length="479" mass="49126">MRRPDTDERAAAVPARAVALMSVVCAAQFMVVLDVSVVNVALPSVRTSLGFTDSGLGWVVNAYALVFAGLLLVGGRLADLYGRKHVFLAGLLLFTLASLVGGLASTPGWLIGARAAQGVGAAVLAPATLTILTTSFAEGPRRTKALAAWAAIGLAGGTAGNLLGGVLTEFWSWRATLLINVPIGALALAAAVGVIAPDSPIRSRVRLDVAGATLVTCGLVAIAFGFGEATAQGWSAPMTLSALAAGAALLTVFVIVEARWARAPLVPLSLLRIRSVAVGNLAMLLAGACLNPMWFFLALSMQNILDYTAMQTGLAFLPHTLVTIAVGTQVTPWLMRRVDARVLIIGGALLAASGFVWQAQLDENSTYVIGILGPAIIFSVGAGLLNTPLTAVVNAGVPVADAGAASGLMNMTKQVGAALGLAALLTTATGADHGYGRAFWLIAVAMLAVAAIAAALPAQRDQEQTVPRRRRAITRSTGE</sequence>
<evidence type="ECO:0000313" key="10">
    <source>
        <dbReference type="Proteomes" id="UP000572007"/>
    </source>
</evidence>
<feature type="transmembrane region" description="Helical" evidence="7">
    <location>
        <begin position="366"/>
        <end position="385"/>
    </location>
</feature>
<dbReference type="InterPro" id="IPR011701">
    <property type="entry name" value="MFS"/>
</dbReference>
<evidence type="ECO:0000256" key="2">
    <source>
        <dbReference type="ARBA" id="ARBA00022448"/>
    </source>
</evidence>
<dbReference type="SUPFAM" id="SSF103473">
    <property type="entry name" value="MFS general substrate transporter"/>
    <property type="match status" value="1"/>
</dbReference>
<keyword evidence="5 7" id="KW-1133">Transmembrane helix</keyword>
<dbReference type="GO" id="GO:0022857">
    <property type="term" value="F:transmembrane transporter activity"/>
    <property type="evidence" value="ECO:0007669"/>
    <property type="project" value="InterPro"/>
</dbReference>
<keyword evidence="6 7" id="KW-0472">Membrane</keyword>
<feature type="transmembrane region" description="Helical" evidence="7">
    <location>
        <begin position="415"/>
        <end position="431"/>
    </location>
</feature>
<reference evidence="9 10" key="1">
    <citation type="submission" date="2020-04" db="EMBL/GenBank/DDBJ databases">
        <title>MicrobeNet Type strains.</title>
        <authorList>
            <person name="Nicholson A.C."/>
        </authorList>
    </citation>
    <scope>NUCLEOTIDE SEQUENCE [LARGE SCALE GENOMIC DNA]</scope>
    <source>
        <strain evidence="9 10">DSM 44960</strain>
    </source>
</reference>
<gene>
    <name evidence="9" type="ORF">HGA10_04900</name>
</gene>
<feature type="transmembrane region" description="Helical" evidence="7">
    <location>
        <begin position="55"/>
        <end position="74"/>
    </location>
</feature>
<evidence type="ECO:0000256" key="4">
    <source>
        <dbReference type="ARBA" id="ARBA00022692"/>
    </source>
</evidence>
<evidence type="ECO:0000256" key="6">
    <source>
        <dbReference type="ARBA" id="ARBA00023136"/>
    </source>
</evidence>
<dbReference type="CDD" id="cd17321">
    <property type="entry name" value="MFS_MMR_MDR_like"/>
    <property type="match status" value="1"/>
</dbReference>
<dbReference type="Gene3D" id="1.20.1250.20">
    <property type="entry name" value="MFS general substrate transporter like domains"/>
    <property type="match status" value="1"/>
</dbReference>
<protein>
    <submittedName>
        <fullName evidence="9">MFS transporter</fullName>
    </submittedName>
</protein>
<keyword evidence="3" id="KW-1003">Cell membrane</keyword>
<dbReference type="PRINTS" id="PR01036">
    <property type="entry name" value="TCRTETB"/>
</dbReference>
<keyword evidence="4 7" id="KW-0812">Transmembrane</keyword>
<dbReference type="InterPro" id="IPR020846">
    <property type="entry name" value="MFS_dom"/>
</dbReference>
<evidence type="ECO:0000256" key="3">
    <source>
        <dbReference type="ARBA" id="ARBA00022475"/>
    </source>
</evidence>
<dbReference type="RefSeq" id="WP_067639064.1">
    <property type="nucleotide sequence ID" value="NZ_JAAXOM010000001.1"/>
</dbReference>
<feature type="domain" description="Major facilitator superfamily (MFS) profile" evidence="8">
    <location>
        <begin position="20"/>
        <end position="461"/>
    </location>
</feature>
<evidence type="ECO:0000256" key="5">
    <source>
        <dbReference type="ARBA" id="ARBA00022989"/>
    </source>
</evidence>
<feature type="transmembrane region" description="Helical" evidence="7">
    <location>
        <begin position="86"/>
        <end position="109"/>
    </location>
</feature>
<keyword evidence="2" id="KW-0813">Transport</keyword>